<dbReference type="PRINTS" id="PR00368">
    <property type="entry name" value="FADPNR"/>
</dbReference>
<name>A0ABU0AK62_9BACI</name>
<reference evidence="6 7" key="1">
    <citation type="submission" date="2023-07" db="EMBL/GenBank/DDBJ databases">
        <title>Genomic Encyclopedia of Type Strains, Phase IV (KMG-IV): sequencing the most valuable type-strain genomes for metagenomic binning, comparative biology and taxonomic classification.</title>
        <authorList>
            <person name="Goeker M."/>
        </authorList>
    </citation>
    <scope>NUCLEOTIDE SEQUENCE [LARGE SCALE GENOMIC DNA]</scope>
    <source>
        <strain evidence="6 7">DSM 23494</strain>
    </source>
</reference>
<evidence type="ECO:0000256" key="4">
    <source>
        <dbReference type="ARBA" id="ARBA00023002"/>
    </source>
</evidence>
<dbReference type="InterPro" id="IPR050097">
    <property type="entry name" value="Ferredoxin-NADP_redctase_2"/>
</dbReference>
<dbReference type="PANTHER" id="PTHR48105">
    <property type="entry name" value="THIOREDOXIN REDUCTASE 1-RELATED-RELATED"/>
    <property type="match status" value="1"/>
</dbReference>
<evidence type="ECO:0000256" key="1">
    <source>
        <dbReference type="ARBA" id="ARBA00001974"/>
    </source>
</evidence>
<keyword evidence="3" id="KW-0285">Flavoprotein</keyword>
<dbReference type="Proteomes" id="UP001238088">
    <property type="component" value="Unassembled WGS sequence"/>
</dbReference>
<proteinExistence type="predicted"/>
<dbReference type="InterPro" id="IPR036188">
    <property type="entry name" value="FAD/NAD-bd_sf"/>
</dbReference>
<dbReference type="PRINTS" id="PR00469">
    <property type="entry name" value="PNDRDTASEII"/>
</dbReference>
<evidence type="ECO:0000256" key="2">
    <source>
        <dbReference type="ARBA" id="ARBA00011738"/>
    </source>
</evidence>
<evidence type="ECO:0000256" key="3">
    <source>
        <dbReference type="ARBA" id="ARBA00022630"/>
    </source>
</evidence>
<gene>
    <name evidence="6" type="ORF">J2S17_003547</name>
</gene>
<accession>A0ABU0AK62</accession>
<comment type="subunit">
    <text evidence="2">Homodimer.</text>
</comment>
<feature type="domain" description="FAD/NAD(P)-binding" evidence="5">
    <location>
        <begin position="3"/>
        <end position="271"/>
    </location>
</feature>
<keyword evidence="4" id="KW-0560">Oxidoreductase</keyword>
<dbReference type="SUPFAM" id="SSF51905">
    <property type="entry name" value="FAD/NAD(P)-binding domain"/>
    <property type="match status" value="1"/>
</dbReference>
<comment type="cofactor">
    <cofactor evidence="1">
        <name>FAD</name>
        <dbReference type="ChEBI" id="CHEBI:57692"/>
    </cofactor>
</comment>
<keyword evidence="7" id="KW-1185">Reference proteome</keyword>
<organism evidence="6 7">
    <name type="scientific">Cytobacillus purgationiresistens</name>
    <dbReference type="NCBI Taxonomy" id="863449"/>
    <lineage>
        <taxon>Bacteria</taxon>
        <taxon>Bacillati</taxon>
        <taxon>Bacillota</taxon>
        <taxon>Bacilli</taxon>
        <taxon>Bacillales</taxon>
        <taxon>Bacillaceae</taxon>
        <taxon>Cytobacillus</taxon>
    </lineage>
</organism>
<evidence type="ECO:0000313" key="7">
    <source>
        <dbReference type="Proteomes" id="UP001238088"/>
    </source>
</evidence>
<dbReference type="EMBL" id="JAUSUB010000016">
    <property type="protein sequence ID" value="MDQ0271659.1"/>
    <property type="molecule type" value="Genomic_DNA"/>
</dbReference>
<sequence length="300" mass="33059">MIYDCIVIGAGPAGLSATLTLGRARRNVAVIDNGTNRNRITKEAHGYLTRDNIKPEEFRQIGLSELRNYPSISVFQATVNEIKKDEAANQFLVHTADGQKHRSEKIILATGVQEEFKHEDVRGHYGISLFSCPYCDGWELRDQPLVIIAEEEEHANHLTKLVYNWSTDLVVATNGGEMAQSNKDKLESKGILLKTEPIKSLHGKDGYLEEIEFISGERIQRKGGFVAPSFYRPNHFLEQLGCDLDESGAAVTDGAGRTSQNHIYIAGETEQGGSTSLLFAAAAGSKAAFAVNMDLTTERF</sequence>
<protein>
    <submittedName>
        <fullName evidence="6">Thioredoxin reductase</fullName>
    </submittedName>
</protein>
<dbReference type="Gene3D" id="3.50.50.60">
    <property type="entry name" value="FAD/NAD(P)-binding domain"/>
    <property type="match status" value="2"/>
</dbReference>
<dbReference type="InterPro" id="IPR023753">
    <property type="entry name" value="FAD/NAD-binding_dom"/>
</dbReference>
<evidence type="ECO:0000259" key="5">
    <source>
        <dbReference type="Pfam" id="PF07992"/>
    </source>
</evidence>
<dbReference type="Pfam" id="PF07992">
    <property type="entry name" value="Pyr_redox_2"/>
    <property type="match status" value="1"/>
</dbReference>
<evidence type="ECO:0000313" key="6">
    <source>
        <dbReference type="EMBL" id="MDQ0271659.1"/>
    </source>
</evidence>
<comment type="caution">
    <text evidence="6">The sequence shown here is derived from an EMBL/GenBank/DDBJ whole genome shotgun (WGS) entry which is preliminary data.</text>
</comment>